<keyword evidence="3" id="KW-0418">Kinase</keyword>
<name>A0A0G3M715_CHRGL</name>
<evidence type="ECO:0000256" key="1">
    <source>
        <dbReference type="SAM" id="Phobius"/>
    </source>
</evidence>
<dbReference type="OrthoDB" id="9809908at2"/>
<dbReference type="RefSeq" id="WP_053329220.1">
    <property type="nucleotide sequence ID" value="NZ_CP009928.1"/>
</dbReference>
<dbReference type="EMBL" id="CP009928">
    <property type="protein sequence ID" value="AKK74674.1"/>
    <property type="molecule type" value="Genomic_DNA"/>
</dbReference>
<dbReference type="InterPro" id="IPR010559">
    <property type="entry name" value="Sig_transdc_His_kin_internal"/>
</dbReference>
<dbReference type="STRING" id="1324352.OK18_20510"/>
<protein>
    <submittedName>
        <fullName evidence="3">Histidine kinase</fullName>
    </submittedName>
</protein>
<keyword evidence="1" id="KW-1133">Transmembrane helix</keyword>
<dbReference type="InterPro" id="IPR050640">
    <property type="entry name" value="Bact_2-comp_sensor_kinase"/>
</dbReference>
<feature type="transmembrane region" description="Helical" evidence="1">
    <location>
        <begin position="12"/>
        <end position="31"/>
    </location>
</feature>
<dbReference type="GO" id="GO:0016020">
    <property type="term" value="C:membrane"/>
    <property type="evidence" value="ECO:0007669"/>
    <property type="project" value="InterPro"/>
</dbReference>
<dbReference type="Proteomes" id="UP000035213">
    <property type="component" value="Chromosome"/>
</dbReference>
<evidence type="ECO:0000259" key="2">
    <source>
        <dbReference type="Pfam" id="PF06580"/>
    </source>
</evidence>
<keyword evidence="1" id="KW-0812">Transmembrane</keyword>
<keyword evidence="1" id="KW-0472">Membrane</keyword>
<organism evidence="3 4">
    <name type="scientific">Chryseobacterium gallinarum</name>
    <dbReference type="NCBI Taxonomy" id="1324352"/>
    <lineage>
        <taxon>Bacteria</taxon>
        <taxon>Pseudomonadati</taxon>
        <taxon>Bacteroidota</taxon>
        <taxon>Flavobacteriia</taxon>
        <taxon>Flavobacteriales</taxon>
        <taxon>Weeksellaceae</taxon>
        <taxon>Chryseobacterium group</taxon>
        <taxon>Chryseobacterium</taxon>
    </lineage>
</organism>
<gene>
    <name evidence="3" type="ORF">OK18_20510</name>
</gene>
<evidence type="ECO:0000313" key="3">
    <source>
        <dbReference type="EMBL" id="AKK74674.1"/>
    </source>
</evidence>
<dbReference type="GO" id="GO:0000155">
    <property type="term" value="F:phosphorelay sensor kinase activity"/>
    <property type="evidence" value="ECO:0007669"/>
    <property type="project" value="InterPro"/>
</dbReference>
<keyword evidence="3" id="KW-0808">Transferase</keyword>
<feature type="transmembrane region" description="Helical" evidence="1">
    <location>
        <begin position="43"/>
        <end position="61"/>
    </location>
</feature>
<dbReference type="AlphaFoldDB" id="A0A0G3M715"/>
<feature type="domain" description="Signal transduction histidine kinase internal region" evidence="2">
    <location>
        <begin position="157"/>
        <end position="234"/>
    </location>
</feature>
<evidence type="ECO:0000313" key="4">
    <source>
        <dbReference type="Proteomes" id="UP000035213"/>
    </source>
</evidence>
<sequence length="343" mass="39837">MFKPKKQIPFEISGRLIWISSISLGILTSIPKIVDHHFVVAEGIADFAVTSGFALLIWYYNIYSIPAYTKKTGSKKVLSGQLFRGLGVGLILMFFLSSIQYYILSHLNFGPQILMYEVRGILINLTFYMFIHILYQTYLNQQYVRELERSMAANLEAQYELLKQQVNPHFLFNSLNTLKYMVESHDEQSSEFIIKLADFYRFTLGSLKLKVLTLKEELAIMESYVYLLKARFEEGLFVTQNLGSDSHDTYIPPFTLQLLVENCIKHNIVSLEKPLYIAIYQEEDYLVIENNLQERKIPEPSTGMGLKNINQRYLHLTQKNIIITATDEKFTIKLPILYEHPNN</sequence>
<accession>A0A0G3M715</accession>
<feature type="transmembrane region" description="Helical" evidence="1">
    <location>
        <begin position="82"/>
        <end position="104"/>
    </location>
</feature>
<proteinExistence type="predicted"/>
<dbReference type="KEGG" id="cgn:OK18_20510"/>
<feature type="transmembrane region" description="Helical" evidence="1">
    <location>
        <begin position="116"/>
        <end position="135"/>
    </location>
</feature>
<reference evidence="3 4" key="1">
    <citation type="submission" date="2014-11" db="EMBL/GenBank/DDBJ databases">
        <authorList>
            <person name="Park G.-S."/>
            <person name="Hong S.-J."/>
            <person name="Jung B.K."/>
            <person name="Khan A.R."/>
            <person name="Kwak Y."/>
            <person name="Shin J.-H."/>
        </authorList>
    </citation>
    <scope>NUCLEOTIDE SEQUENCE [LARGE SCALE GENOMIC DNA]</scope>
    <source>
        <strain evidence="3 4">DSM 27622</strain>
    </source>
</reference>
<dbReference type="PANTHER" id="PTHR34220:SF7">
    <property type="entry name" value="SENSOR HISTIDINE KINASE YPDA"/>
    <property type="match status" value="1"/>
</dbReference>
<dbReference type="PANTHER" id="PTHR34220">
    <property type="entry name" value="SENSOR HISTIDINE KINASE YPDA"/>
    <property type="match status" value="1"/>
</dbReference>
<dbReference type="Pfam" id="PF06580">
    <property type="entry name" value="His_kinase"/>
    <property type="match status" value="1"/>
</dbReference>
<dbReference type="PATRIC" id="fig|1324352.5.peg.4314"/>